<reference evidence="2 3" key="1">
    <citation type="submission" date="2021-06" db="EMBL/GenBank/DDBJ databases">
        <title>Limosilactobacillus angelus sp. nov., isolated from the human vagina.</title>
        <authorList>
            <person name="Chen Y.-S."/>
        </authorList>
    </citation>
    <scope>NUCLEOTIDE SEQUENCE [LARGE SCALE GENOMIC DNA]</scope>
    <source>
        <strain evidence="2 3">P5L02</strain>
    </source>
</reference>
<dbReference type="EMBL" id="JAHPJJ010000012">
    <property type="protein sequence ID" value="MBU9695376.1"/>
    <property type="molecule type" value="Genomic_DNA"/>
</dbReference>
<protein>
    <submittedName>
        <fullName evidence="2">Antibiotic biosynthesis monooxygenase</fullName>
    </submittedName>
</protein>
<dbReference type="PROSITE" id="PS51725">
    <property type="entry name" value="ABM"/>
    <property type="match status" value="1"/>
</dbReference>
<dbReference type="GO" id="GO:0004497">
    <property type="term" value="F:monooxygenase activity"/>
    <property type="evidence" value="ECO:0007669"/>
    <property type="project" value="UniProtKB-KW"/>
</dbReference>
<organism evidence="2 3">
    <name type="scientific">Limosilactobacillus portuensis</name>
    <dbReference type="NCBI Taxonomy" id="2742601"/>
    <lineage>
        <taxon>Bacteria</taxon>
        <taxon>Bacillati</taxon>
        <taxon>Bacillota</taxon>
        <taxon>Bacilli</taxon>
        <taxon>Lactobacillales</taxon>
        <taxon>Lactobacillaceae</taxon>
        <taxon>Limosilactobacillus</taxon>
    </lineage>
</organism>
<evidence type="ECO:0000313" key="3">
    <source>
        <dbReference type="Proteomes" id="UP001196248"/>
    </source>
</evidence>
<evidence type="ECO:0000313" key="2">
    <source>
        <dbReference type="EMBL" id="MBU9695376.1"/>
    </source>
</evidence>
<dbReference type="Gene3D" id="3.30.70.100">
    <property type="match status" value="1"/>
</dbReference>
<keyword evidence="2" id="KW-0503">Monooxygenase</keyword>
<dbReference type="Proteomes" id="UP001196248">
    <property type="component" value="Unassembled WGS sequence"/>
</dbReference>
<evidence type="ECO:0000259" key="1">
    <source>
        <dbReference type="PROSITE" id="PS51725"/>
    </source>
</evidence>
<keyword evidence="3" id="KW-1185">Reference proteome</keyword>
<name>A0ABS6IV25_9LACO</name>
<dbReference type="RefSeq" id="WP_102168884.1">
    <property type="nucleotide sequence ID" value="NZ_JAHPJJ010000012.1"/>
</dbReference>
<sequence>MIFRMFNLKINASDHAEFLKVGRHNLTTSIKTEPDTLTMYATHADSAGTDNYIFEVYQDENAYDIHSHSPQFKNFAEMAKKVVKERTIVQLTPELLVEQINGFTIMDSQAIVQLNQVNLTKNQLASLLPKLRQAVKNDPQFYACLVGSDVDNPEKITILTTYQNHAAAEHHHSLFSGTSLFLHPDTIVSHGGLDYKNHRSH</sequence>
<gene>
    <name evidence="2" type="ORF">KSL82_05630</name>
</gene>
<proteinExistence type="predicted"/>
<keyword evidence="2" id="KW-0560">Oxidoreductase</keyword>
<dbReference type="Pfam" id="PF03992">
    <property type="entry name" value="ABM"/>
    <property type="match status" value="1"/>
</dbReference>
<dbReference type="InterPro" id="IPR007138">
    <property type="entry name" value="ABM_dom"/>
</dbReference>
<feature type="domain" description="ABM" evidence="1">
    <location>
        <begin position="2"/>
        <end position="91"/>
    </location>
</feature>
<accession>A0ABS6IV25</accession>
<dbReference type="InterPro" id="IPR011008">
    <property type="entry name" value="Dimeric_a/b-barrel"/>
</dbReference>
<comment type="caution">
    <text evidence="2">The sequence shown here is derived from an EMBL/GenBank/DDBJ whole genome shotgun (WGS) entry which is preliminary data.</text>
</comment>
<dbReference type="SUPFAM" id="SSF54909">
    <property type="entry name" value="Dimeric alpha+beta barrel"/>
    <property type="match status" value="1"/>
</dbReference>